<reference evidence="1 2" key="1">
    <citation type="journal article" date="2021" name="Plant Biotechnol. J.">
        <title>Multi-omics assisted identification of the key and species-specific regulatory components of drought-tolerant mechanisms in Gossypium stocksii.</title>
        <authorList>
            <person name="Yu D."/>
            <person name="Ke L."/>
            <person name="Zhang D."/>
            <person name="Wu Y."/>
            <person name="Sun Y."/>
            <person name="Mei J."/>
            <person name="Sun J."/>
            <person name="Sun Y."/>
        </authorList>
    </citation>
    <scope>NUCLEOTIDE SEQUENCE [LARGE SCALE GENOMIC DNA]</scope>
    <source>
        <strain evidence="2">cv. E1</strain>
        <tissue evidence="1">Leaf</tissue>
    </source>
</reference>
<comment type="caution">
    <text evidence="1">The sequence shown here is derived from an EMBL/GenBank/DDBJ whole genome shotgun (WGS) entry which is preliminary data.</text>
</comment>
<evidence type="ECO:0000313" key="2">
    <source>
        <dbReference type="Proteomes" id="UP000828251"/>
    </source>
</evidence>
<gene>
    <name evidence="1" type="ORF">J1N35_046055</name>
</gene>
<dbReference type="OrthoDB" id="10540355at2759"/>
<name>A0A9D3U593_9ROSI</name>
<dbReference type="EMBL" id="JAIQCV010000127">
    <property type="protein sequence ID" value="KAH1030120.1"/>
    <property type="molecule type" value="Genomic_DNA"/>
</dbReference>
<organism evidence="1 2">
    <name type="scientific">Gossypium stocksii</name>
    <dbReference type="NCBI Taxonomy" id="47602"/>
    <lineage>
        <taxon>Eukaryota</taxon>
        <taxon>Viridiplantae</taxon>
        <taxon>Streptophyta</taxon>
        <taxon>Embryophyta</taxon>
        <taxon>Tracheophyta</taxon>
        <taxon>Spermatophyta</taxon>
        <taxon>Magnoliopsida</taxon>
        <taxon>eudicotyledons</taxon>
        <taxon>Gunneridae</taxon>
        <taxon>Pentapetalae</taxon>
        <taxon>rosids</taxon>
        <taxon>malvids</taxon>
        <taxon>Malvales</taxon>
        <taxon>Malvaceae</taxon>
        <taxon>Malvoideae</taxon>
        <taxon>Gossypium</taxon>
    </lineage>
</organism>
<sequence length="86" mass="10189">MSFWGWPLTPKTTLIKIKRHHIRKVFTRYRLPKNGFLMEESIIQTTEKNAVVQDWSLKTQKEQGIFTERYGDIANLIAVNVDERLI</sequence>
<protein>
    <submittedName>
        <fullName evidence="1">Uncharacterized protein</fullName>
    </submittedName>
</protein>
<dbReference type="Proteomes" id="UP000828251">
    <property type="component" value="Unassembled WGS sequence"/>
</dbReference>
<keyword evidence="2" id="KW-1185">Reference proteome</keyword>
<evidence type="ECO:0000313" key="1">
    <source>
        <dbReference type="EMBL" id="KAH1030120.1"/>
    </source>
</evidence>
<accession>A0A9D3U593</accession>
<proteinExistence type="predicted"/>
<dbReference type="AlphaFoldDB" id="A0A9D3U593"/>